<protein>
    <recommendedName>
        <fullName evidence="4">Prepilin-type N-terminal cleavage/methylation domain-containing protein</fullName>
    </recommendedName>
</protein>
<dbReference type="InterPro" id="IPR012902">
    <property type="entry name" value="N_methyl_site"/>
</dbReference>
<dbReference type="PROSITE" id="PS00409">
    <property type="entry name" value="PROKAR_NTER_METHYL"/>
    <property type="match status" value="1"/>
</dbReference>
<evidence type="ECO:0000313" key="3">
    <source>
        <dbReference type="Proteomes" id="UP000018417"/>
    </source>
</evidence>
<evidence type="ECO:0000256" key="1">
    <source>
        <dbReference type="SAM" id="Phobius"/>
    </source>
</evidence>
<organism evidence="2 3">
    <name type="scientific">Acinetobacter beijerinckii ANC 3835</name>
    <dbReference type="NCBI Taxonomy" id="1217649"/>
    <lineage>
        <taxon>Bacteria</taxon>
        <taxon>Pseudomonadati</taxon>
        <taxon>Pseudomonadota</taxon>
        <taxon>Gammaproteobacteria</taxon>
        <taxon>Moraxellales</taxon>
        <taxon>Moraxellaceae</taxon>
        <taxon>Acinetobacter</taxon>
    </lineage>
</organism>
<dbReference type="InterPro" id="IPR032092">
    <property type="entry name" value="PilW"/>
</dbReference>
<gene>
    <name evidence="2" type="ORF">F934_00687</name>
</gene>
<dbReference type="EMBL" id="APQK01000009">
    <property type="protein sequence ID" value="ENW05837.1"/>
    <property type="molecule type" value="Genomic_DNA"/>
</dbReference>
<keyword evidence="1" id="KW-1133">Transmembrane helix</keyword>
<keyword evidence="1" id="KW-0472">Membrane</keyword>
<dbReference type="HOGENOM" id="CLU_054333_0_0_6"/>
<dbReference type="Pfam" id="PF16074">
    <property type="entry name" value="PilW"/>
    <property type="match status" value="1"/>
</dbReference>
<dbReference type="PATRIC" id="fig|1217649.3.peg.651"/>
<keyword evidence="1" id="KW-0812">Transmembrane</keyword>
<dbReference type="NCBIfam" id="TIGR02532">
    <property type="entry name" value="IV_pilin_GFxxxE"/>
    <property type="match status" value="1"/>
</dbReference>
<comment type="caution">
    <text evidence="2">The sequence shown here is derived from an EMBL/GenBank/DDBJ whole genome shotgun (WGS) entry which is preliminary data.</text>
</comment>
<feature type="transmembrane region" description="Helical" evidence="1">
    <location>
        <begin position="20"/>
        <end position="39"/>
    </location>
</feature>
<proteinExistence type="predicted"/>
<name>N9E6M6_9GAMM</name>
<evidence type="ECO:0000313" key="2">
    <source>
        <dbReference type="EMBL" id="ENW05837.1"/>
    </source>
</evidence>
<accession>N9E6M6</accession>
<dbReference type="GO" id="GO:0043683">
    <property type="term" value="P:type IV pilus assembly"/>
    <property type="evidence" value="ECO:0007669"/>
    <property type="project" value="InterPro"/>
</dbReference>
<dbReference type="OrthoDB" id="6712892at2"/>
<sequence>MKNSFQKLKQNQQGYTLVELMISIVLGLIIVAAGIQLFITGITSYKLQKAMANIQNNASFGLNFIIDDIRKANLSSPLPAVNDQIYYAGILLTDLNVGKKINLNCNDCFKDNKLSTFGTAHVAAHNNDQLIIRYRAPHNSFDCSGIHLTKDTFVIQRYYVGPSSTDLRQSLRCQAAQYTQQQLNALKETDAAIKLNWKNSQIILPNVDFFKVKLGYIDGDLNKNDSSLAYVDVENYMNLTAKKKNINGIVQITRPHINSIQLGVLVQSQDNAGNHMSIKNKNKDEFQMLGMKLKLNAAYQDARLRQVVEQTVSLRNAMGWVAEGCDSSKTTTCTGGL</sequence>
<dbReference type="RefSeq" id="WP_005052157.1">
    <property type="nucleotide sequence ID" value="NZ_KB849758.1"/>
</dbReference>
<evidence type="ECO:0008006" key="4">
    <source>
        <dbReference type="Google" id="ProtNLM"/>
    </source>
</evidence>
<reference evidence="2 3" key="1">
    <citation type="submission" date="2013-02" db="EMBL/GenBank/DDBJ databases">
        <title>The Genome Sequence of Acinetobacter beijerinckii ANC 3835.</title>
        <authorList>
            <consortium name="The Broad Institute Genome Sequencing Platform"/>
            <consortium name="The Broad Institute Genome Sequencing Center for Infectious Disease"/>
            <person name="Cerqueira G."/>
            <person name="Feldgarden M."/>
            <person name="Courvalin P."/>
            <person name="Perichon B."/>
            <person name="Grillot-Courvalin C."/>
            <person name="Clermont D."/>
            <person name="Rocha E."/>
            <person name="Yoon E.-J."/>
            <person name="Nemec A."/>
            <person name="Walker B."/>
            <person name="Young S.K."/>
            <person name="Zeng Q."/>
            <person name="Gargeya S."/>
            <person name="Fitzgerald M."/>
            <person name="Haas B."/>
            <person name="Abouelleil A."/>
            <person name="Alvarado L."/>
            <person name="Arachchi H.M."/>
            <person name="Berlin A.M."/>
            <person name="Chapman S.B."/>
            <person name="Dewar J."/>
            <person name="Goldberg J."/>
            <person name="Griggs A."/>
            <person name="Gujja S."/>
            <person name="Hansen M."/>
            <person name="Howarth C."/>
            <person name="Imamovic A."/>
            <person name="Larimer J."/>
            <person name="McCowan C."/>
            <person name="Murphy C."/>
            <person name="Neiman D."/>
            <person name="Pearson M."/>
            <person name="Priest M."/>
            <person name="Roberts A."/>
            <person name="Saif S."/>
            <person name="Shea T."/>
            <person name="Sisk P."/>
            <person name="Sykes S."/>
            <person name="Wortman J."/>
            <person name="Nusbaum C."/>
            <person name="Birren B."/>
        </authorList>
    </citation>
    <scope>NUCLEOTIDE SEQUENCE [LARGE SCALE GENOMIC DNA]</scope>
    <source>
        <strain evidence="2 3">ANC 3835</strain>
    </source>
</reference>
<dbReference type="Pfam" id="PF07963">
    <property type="entry name" value="N_methyl"/>
    <property type="match status" value="1"/>
</dbReference>
<dbReference type="AlphaFoldDB" id="N9E6M6"/>
<dbReference type="Proteomes" id="UP000018417">
    <property type="component" value="Unassembled WGS sequence"/>
</dbReference>